<evidence type="ECO:0000256" key="4">
    <source>
        <dbReference type="ARBA" id="ARBA00022692"/>
    </source>
</evidence>
<keyword evidence="5 12" id="KW-1133">Transmembrane helix</keyword>
<organism evidence="14 15">
    <name type="scientific">Sphingobacterium pedocola</name>
    <dbReference type="NCBI Taxonomy" id="2082722"/>
    <lineage>
        <taxon>Bacteria</taxon>
        <taxon>Pseudomonadati</taxon>
        <taxon>Bacteroidota</taxon>
        <taxon>Sphingobacteriia</taxon>
        <taxon>Sphingobacteriales</taxon>
        <taxon>Sphingobacteriaceae</taxon>
        <taxon>Sphingobacterium</taxon>
    </lineage>
</organism>
<dbReference type="InterPro" id="IPR027304">
    <property type="entry name" value="Trigger_fact/SurA_dom_sf"/>
</dbReference>
<dbReference type="InterPro" id="IPR000297">
    <property type="entry name" value="PPIase_PpiC"/>
</dbReference>
<evidence type="ECO:0000256" key="1">
    <source>
        <dbReference type="ARBA" id="ARBA00004382"/>
    </source>
</evidence>
<reference evidence="14 15" key="1">
    <citation type="submission" date="2018-02" db="EMBL/GenBank/DDBJ databases">
        <title>Sphingobacterium KA21.</title>
        <authorList>
            <person name="Vasarhelyi B.M."/>
            <person name="Deshmukh S."/>
            <person name="Balint B."/>
            <person name="Kukolya J."/>
        </authorList>
    </citation>
    <scope>NUCLEOTIDE SEQUENCE [LARGE SCALE GENOMIC DNA]</scope>
    <source>
        <strain evidence="14 15">Ka21</strain>
    </source>
</reference>
<evidence type="ECO:0000256" key="9">
    <source>
        <dbReference type="ARBA" id="ARBA00040743"/>
    </source>
</evidence>
<dbReference type="Proteomes" id="UP000618319">
    <property type="component" value="Unassembled WGS sequence"/>
</dbReference>
<dbReference type="Pfam" id="PF13623">
    <property type="entry name" value="SurA_N_2"/>
    <property type="match status" value="1"/>
</dbReference>
<protein>
    <recommendedName>
        <fullName evidence="9">Periplasmic chaperone PpiD</fullName>
    </recommendedName>
    <alternativeName>
        <fullName evidence="10">Periplasmic folding chaperone</fullName>
    </alternativeName>
</protein>
<evidence type="ECO:0000313" key="15">
    <source>
        <dbReference type="Proteomes" id="UP000618319"/>
    </source>
</evidence>
<evidence type="ECO:0000313" key="14">
    <source>
        <dbReference type="EMBL" id="MBE8719902.1"/>
    </source>
</evidence>
<evidence type="ECO:0000256" key="7">
    <source>
        <dbReference type="ARBA" id="ARBA00023186"/>
    </source>
</evidence>
<comment type="subcellular location">
    <subcellularLocation>
        <location evidence="1">Cell inner membrane</location>
        <topology evidence="1">Single-pass type II membrane protein</topology>
        <orientation evidence="1">Periplasmic side</orientation>
    </subcellularLocation>
</comment>
<dbReference type="Pfam" id="PF13616">
    <property type="entry name" value="Rotamase_3"/>
    <property type="match status" value="1"/>
</dbReference>
<keyword evidence="6 12" id="KW-0472">Membrane</keyword>
<keyword evidence="2" id="KW-1003">Cell membrane</keyword>
<gene>
    <name evidence="14" type="ORF">C4F40_04055</name>
</gene>
<comment type="similarity">
    <text evidence="8">Belongs to the PpiD chaperone family.</text>
</comment>
<evidence type="ECO:0000256" key="12">
    <source>
        <dbReference type="SAM" id="Phobius"/>
    </source>
</evidence>
<dbReference type="InterPro" id="IPR046357">
    <property type="entry name" value="PPIase_dom_sf"/>
</dbReference>
<proteinExistence type="inferred from homology"/>
<evidence type="ECO:0000256" key="10">
    <source>
        <dbReference type="ARBA" id="ARBA00042775"/>
    </source>
</evidence>
<evidence type="ECO:0000259" key="13">
    <source>
        <dbReference type="PROSITE" id="PS50198"/>
    </source>
</evidence>
<evidence type="ECO:0000256" key="3">
    <source>
        <dbReference type="ARBA" id="ARBA00022519"/>
    </source>
</evidence>
<dbReference type="PROSITE" id="PS01096">
    <property type="entry name" value="PPIC_PPIASE_1"/>
    <property type="match status" value="1"/>
</dbReference>
<dbReference type="InterPro" id="IPR052029">
    <property type="entry name" value="PpiD_chaperone"/>
</dbReference>
<feature type="transmembrane region" description="Helical" evidence="12">
    <location>
        <begin position="12"/>
        <end position="31"/>
    </location>
</feature>
<dbReference type="GO" id="GO:0016853">
    <property type="term" value="F:isomerase activity"/>
    <property type="evidence" value="ECO:0007669"/>
    <property type="project" value="UniProtKB-KW"/>
</dbReference>
<evidence type="ECO:0000256" key="2">
    <source>
        <dbReference type="ARBA" id="ARBA00022475"/>
    </source>
</evidence>
<keyword evidence="11 14" id="KW-0413">Isomerase</keyword>
<name>A0ABR9T5G5_9SPHI</name>
<accession>A0ABR9T5G5</accession>
<dbReference type="InterPro" id="IPR023058">
    <property type="entry name" value="PPIase_PpiC_CS"/>
</dbReference>
<keyword evidence="7" id="KW-0143">Chaperone</keyword>
<keyword evidence="15" id="KW-1185">Reference proteome</keyword>
<keyword evidence="11" id="KW-0697">Rotamase</keyword>
<dbReference type="EMBL" id="PSKQ01000017">
    <property type="protein sequence ID" value="MBE8719902.1"/>
    <property type="molecule type" value="Genomic_DNA"/>
</dbReference>
<keyword evidence="3" id="KW-0997">Cell inner membrane</keyword>
<dbReference type="Gene3D" id="3.10.50.40">
    <property type="match status" value="2"/>
</dbReference>
<keyword evidence="4 12" id="KW-0812">Transmembrane</keyword>
<dbReference type="SUPFAM" id="SSF54534">
    <property type="entry name" value="FKBP-like"/>
    <property type="match status" value="1"/>
</dbReference>
<dbReference type="RefSeq" id="WP_196937602.1">
    <property type="nucleotide sequence ID" value="NZ_MU158689.1"/>
</dbReference>
<evidence type="ECO:0000256" key="5">
    <source>
        <dbReference type="ARBA" id="ARBA00022989"/>
    </source>
</evidence>
<evidence type="ECO:0000256" key="11">
    <source>
        <dbReference type="PROSITE-ProRule" id="PRU00278"/>
    </source>
</evidence>
<dbReference type="PANTHER" id="PTHR47529:SF1">
    <property type="entry name" value="PERIPLASMIC CHAPERONE PPID"/>
    <property type="match status" value="1"/>
</dbReference>
<comment type="caution">
    <text evidence="14">The sequence shown here is derived from an EMBL/GenBank/DDBJ whole genome shotgun (WGS) entry which is preliminary data.</text>
</comment>
<sequence>MGLMGNLRNRAGLVIFVIGLAIVAFLLGDIIQSGMPFWMNKQNQVGSVNGEVIDYQLFNAQVDQTSAMYQQQMGGAETPQIRNFAVQQVWNQFISKELLNSEIEKIGLTIGKKEFNDLVTGPNPSSQITQTFMNPQTGQFDRNYLNQVINESKNGNSEVSAQWEMLLDNIRTQRLNEKYANLLNNVVYVTALEAQDEYTAKNKLANFRYVLLDYSSVNETDIKLTDADYQAYYDKHKNSFKNPEESRSLDYVLFDARPTANDSATTLTTIQSLKSDLIASTNDSLFATQHSDTKYPVTYIRKGQVSPALDSVLFNVNIGTTVGPYLSNGAYEIAKVIDAKFSPDSVQASHILLNPTAEGGVDKALAKADSIKGLISKGDSFSALAVEFSQDQGSKINGGSLGTFPRGQMVQQFEEAAFGGKAGDVVIVNSQFGVHIIKIEKQIGNSKIVKAAIVDKVITAGKETTDAVYAKANEFFTSADGKNFNELAQKQGLKVEKSSRTQAMDNTLNGSEVPRELSRWAFEAKEGEVSDKIFETDSHFIVAKVNHINAKGIQPLSAIKADIELGVKNFVKARMLKEKMDNALSGASSIDQVAQKLGKAAISVENIVLANPVIPGVALENAVVGTVFGLQPNKPSKTIEGSQGVYVVQVNSFVNPKEMVDTEKKEQQKQLLSNRQQRAWGSIFKALQDNADIDDNRIRFY</sequence>
<dbReference type="PANTHER" id="PTHR47529">
    <property type="entry name" value="PEPTIDYL-PROLYL CIS-TRANS ISOMERASE D"/>
    <property type="match status" value="1"/>
</dbReference>
<feature type="domain" description="PpiC" evidence="13">
    <location>
        <begin position="343"/>
        <end position="441"/>
    </location>
</feature>
<dbReference type="PROSITE" id="PS50198">
    <property type="entry name" value="PPIC_PPIASE_2"/>
    <property type="match status" value="1"/>
</dbReference>
<evidence type="ECO:0000256" key="6">
    <source>
        <dbReference type="ARBA" id="ARBA00023136"/>
    </source>
</evidence>
<dbReference type="SUPFAM" id="SSF109998">
    <property type="entry name" value="Triger factor/SurA peptide-binding domain-like"/>
    <property type="match status" value="1"/>
</dbReference>
<evidence type="ECO:0000256" key="8">
    <source>
        <dbReference type="ARBA" id="ARBA00038408"/>
    </source>
</evidence>